<protein>
    <submittedName>
        <fullName evidence="6">Glycosyltransferase involved in cell wall biosynthesis</fullName>
    </submittedName>
</protein>
<dbReference type="Pfam" id="PF13439">
    <property type="entry name" value="Glyco_transf_4"/>
    <property type="match status" value="1"/>
</dbReference>
<evidence type="ECO:0000259" key="5">
    <source>
        <dbReference type="Pfam" id="PF13439"/>
    </source>
</evidence>
<keyword evidence="1" id="KW-0328">Glycosyltransferase</keyword>
<dbReference type="CDD" id="cd03801">
    <property type="entry name" value="GT4_PimA-like"/>
    <property type="match status" value="1"/>
</dbReference>
<sequence length="353" mass="36331">MPDVVFAIPGDLASPTGGYAYARRMLADLPGQGVDVVYRPLPGAFPFPSEADVAATAAALAATPPDAVLLIDGLACGVLPPALLRDCGRRCVALVHHPLGHETGLAEADSQRLLASEKAALAAVDAVITSSVPTGRVLVSEFGVAPGRLTVAEPGTDPAPRAPARGEPPHLVSVGSVSPRKGYDVLVTALAKLVVLPWRATIVGSLERMPDEAARLRAAIAEAGLGERIALAGTCEDAVLERLYASADVFVMASRYEGYGMALTEALARGLPIVTTRVGAADERVPDAAGLKVPPGDADALCDALATVLGDRERRLAMAEASWRAGQALPRWVDTAAVIAGVVRSLAGREKGA</sequence>
<dbReference type="SUPFAM" id="SSF53756">
    <property type="entry name" value="UDP-Glycosyltransferase/glycogen phosphorylase"/>
    <property type="match status" value="1"/>
</dbReference>
<evidence type="ECO:0000313" key="7">
    <source>
        <dbReference type="Proteomes" id="UP000588017"/>
    </source>
</evidence>
<evidence type="ECO:0000256" key="2">
    <source>
        <dbReference type="ARBA" id="ARBA00022679"/>
    </source>
</evidence>
<dbReference type="PANTHER" id="PTHR12526:SF510">
    <property type="entry name" value="D-INOSITOL 3-PHOSPHATE GLYCOSYLTRANSFERASE"/>
    <property type="match status" value="1"/>
</dbReference>
<organism evidence="6 7">
    <name type="scientific">Chelatococcus composti</name>
    <dbReference type="NCBI Taxonomy" id="1743235"/>
    <lineage>
        <taxon>Bacteria</taxon>
        <taxon>Pseudomonadati</taxon>
        <taxon>Pseudomonadota</taxon>
        <taxon>Alphaproteobacteria</taxon>
        <taxon>Hyphomicrobiales</taxon>
        <taxon>Chelatococcaceae</taxon>
        <taxon>Chelatococcus</taxon>
    </lineage>
</organism>
<dbReference type="InterPro" id="IPR001296">
    <property type="entry name" value="Glyco_trans_1"/>
</dbReference>
<dbReference type="EMBL" id="JACHEH010000003">
    <property type="protein sequence ID" value="MBB6167966.1"/>
    <property type="molecule type" value="Genomic_DNA"/>
</dbReference>
<feature type="region of interest" description="Disordered" evidence="3">
    <location>
        <begin position="151"/>
        <end position="170"/>
    </location>
</feature>
<name>A0A841KDC8_9HYPH</name>
<dbReference type="Pfam" id="PF00534">
    <property type="entry name" value="Glycos_transf_1"/>
    <property type="match status" value="1"/>
</dbReference>
<accession>A0A841KDC8</accession>
<comment type="caution">
    <text evidence="6">The sequence shown here is derived from an EMBL/GenBank/DDBJ whole genome shotgun (WGS) entry which is preliminary data.</text>
</comment>
<proteinExistence type="predicted"/>
<dbReference type="Gene3D" id="3.40.50.2000">
    <property type="entry name" value="Glycogen Phosphorylase B"/>
    <property type="match status" value="2"/>
</dbReference>
<dbReference type="GO" id="GO:0016757">
    <property type="term" value="F:glycosyltransferase activity"/>
    <property type="evidence" value="ECO:0007669"/>
    <property type="project" value="UniProtKB-KW"/>
</dbReference>
<gene>
    <name evidence="6" type="ORF">HNQ73_001589</name>
</gene>
<feature type="domain" description="Glycosyltransferase subfamily 4-like N-terminal" evidence="5">
    <location>
        <begin position="33"/>
        <end position="158"/>
    </location>
</feature>
<feature type="domain" description="Glycosyl transferase family 1" evidence="4">
    <location>
        <begin position="164"/>
        <end position="321"/>
    </location>
</feature>
<dbReference type="PANTHER" id="PTHR12526">
    <property type="entry name" value="GLYCOSYLTRANSFERASE"/>
    <property type="match status" value="1"/>
</dbReference>
<reference evidence="6 7" key="1">
    <citation type="submission" date="2020-08" db="EMBL/GenBank/DDBJ databases">
        <title>Genomic Encyclopedia of Type Strains, Phase IV (KMG-IV): sequencing the most valuable type-strain genomes for metagenomic binning, comparative biology and taxonomic classification.</title>
        <authorList>
            <person name="Goeker M."/>
        </authorList>
    </citation>
    <scope>NUCLEOTIDE SEQUENCE [LARGE SCALE GENOMIC DNA]</scope>
    <source>
        <strain evidence="6 7">DSM 101465</strain>
    </source>
</reference>
<dbReference type="RefSeq" id="WP_183333971.1">
    <property type="nucleotide sequence ID" value="NZ_BMHX01000003.1"/>
</dbReference>
<dbReference type="AlphaFoldDB" id="A0A841KDC8"/>
<evidence type="ECO:0000259" key="4">
    <source>
        <dbReference type="Pfam" id="PF00534"/>
    </source>
</evidence>
<keyword evidence="7" id="KW-1185">Reference proteome</keyword>
<dbReference type="InterPro" id="IPR028098">
    <property type="entry name" value="Glyco_trans_4-like_N"/>
</dbReference>
<evidence type="ECO:0000256" key="3">
    <source>
        <dbReference type="SAM" id="MobiDB-lite"/>
    </source>
</evidence>
<evidence type="ECO:0000313" key="6">
    <source>
        <dbReference type="EMBL" id="MBB6167966.1"/>
    </source>
</evidence>
<dbReference type="Proteomes" id="UP000588017">
    <property type="component" value="Unassembled WGS sequence"/>
</dbReference>
<evidence type="ECO:0000256" key="1">
    <source>
        <dbReference type="ARBA" id="ARBA00022676"/>
    </source>
</evidence>
<keyword evidence="2 6" id="KW-0808">Transferase</keyword>